<dbReference type="SUPFAM" id="SSF55729">
    <property type="entry name" value="Acyl-CoA N-acyltransferases (Nat)"/>
    <property type="match status" value="1"/>
</dbReference>
<dbReference type="Proteomes" id="UP000034231">
    <property type="component" value="Unassembled WGS sequence"/>
</dbReference>
<sequence>MYNLKNNLSIEENYLQGYLPQRNSQDSFYQDENHSSRCDLSLFQLSSENRRIIKKTENFTFTKLLLSEFNYTPLIQKQIVDWVKELGWDFPTSSIKTVFTNHIFNYLYIWYDQNKEICAYSICYINENFSHIAYVFYNPKYTHNDLPIRLSLQVVTDSNDMKLKYCYLGRFNPSNKLGFYKRNFPGFQYFTQGTWLSYN</sequence>
<evidence type="ECO:0000259" key="1">
    <source>
        <dbReference type="Pfam" id="PF04377"/>
    </source>
</evidence>
<accession>A0A0G0I6D7</accession>
<evidence type="ECO:0000313" key="3">
    <source>
        <dbReference type="Proteomes" id="UP000034231"/>
    </source>
</evidence>
<evidence type="ECO:0000313" key="2">
    <source>
        <dbReference type="EMBL" id="KKQ50087.1"/>
    </source>
</evidence>
<dbReference type="GO" id="GO:0004057">
    <property type="term" value="F:arginyl-tRNA--protein transferase activity"/>
    <property type="evidence" value="ECO:0007669"/>
    <property type="project" value="InterPro"/>
</dbReference>
<dbReference type="AlphaFoldDB" id="A0A0G0I6D7"/>
<name>A0A0G0I6D7_9BACT</name>
<proteinExistence type="predicted"/>
<dbReference type="InterPro" id="IPR016181">
    <property type="entry name" value="Acyl_CoA_acyltransferase"/>
</dbReference>
<dbReference type="EMBL" id="LBTX01000009">
    <property type="protein sequence ID" value="KKQ50087.1"/>
    <property type="molecule type" value="Genomic_DNA"/>
</dbReference>
<dbReference type="InterPro" id="IPR007472">
    <property type="entry name" value="N-end_Aminoacyl_Trfase_C"/>
</dbReference>
<organism evidence="2 3">
    <name type="scientific">Candidatus Shapirobacteria bacterium GW2011_GWE1_38_10</name>
    <dbReference type="NCBI Taxonomy" id="1618488"/>
    <lineage>
        <taxon>Bacteria</taxon>
        <taxon>Candidatus Shapironibacteriota</taxon>
    </lineage>
</organism>
<feature type="domain" description="N-end rule aminoacyl transferase C-terminal" evidence="1">
    <location>
        <begin position="93"/>
        <end position="188"/>
    </location>
</feature>
<dbReference type="Pfam" id="PF04377">
    <property type="entry name" value="ATE_C"/>
    <property type="match status" value="1"/>
</dbReference>
<comment type="caution">
    <text evidence="2">The sequence shown here is derived from an EMBL/GenBank/DDBJ whole genome shotgun (WGS) entry which is preliminary data.</text>
</comment>
<reference evidence="2 3" key="1">
    <citation type="journal article" date="2015" name="Nature">
        <title>rRNA introns, odd ribosomes, and small enigmatic genomes across a large radiation of phyla.</title>
        <authorList>
            <person name="Brown C.T."/>
            <person name="Hug L.A."/>
            <person name="Thomas B.C."/>
            <person name="Sharon I."/>
            <person name="Castelle C.J."/>
            <person name="Singh A."/>
            <person name="Wilkins M.J."/>
            <person name="Williams K.H."/>
            <person name="Banfield J.F."/>
        </authorList>
    </citation>
    <scope>NUCLEOTIDE SEQUENCE [LARGE SCALE GENOMIC DNA]</scope>
</reference>
<protein>
    <recommendedName>
        <fullName evidence="1">N-end rule aminoacyl transferase C-terminal domain-containing protein</fullName>
    </recommendedName>
</protein>
<gene>
    <name evidence="2" type="ORF">US68_C0009G0042</name>
</gene>